<reference evidence="8" key="1">
    <citation type="submission" date="2025-08" db="UniProtKB">
        <authorList>
            <consortium name="RefSeq"/>
        </authorList>
    </citation>
    <scope>IDENTIFICATION</scope>
    <source>
        <tissue evidence="8">Whole sample</tissue>
    </source>
</reference>
<dbReference type="PANTHER" id="PTHR14948:SF25">
    <property type="entry name" value="DUF4190 DOMAIN-CONTAINING PROTEIN"/>
    <property type="match status" value="1"/>
</dbReference>
<evidence type="ECO:0000256" key="4">
    <source>
        <dbReference type="ARBA" id="ARBA00022989"/>
    </source>
</evidence>
<evidence type="ECO:0000313" key="7">
    <source>
        <dbReference type="Proteomes" id="UP000694844"/>
    </source>
</evidence>
<dbReference type="Pfam" id="PF04505">
    <property type="entry name" value="CD225"/>
    <property type="match status" value="1"/>
</dbReference>
<dbReference type="GeneID" id="111128936"/>
<evidence type="ECO:0000313" key="8">
    <source>
        <dbReference type="RefSeq" id="XP_022330616.1"/>
    </source>
</evidence>
<name>A0A8B8DUE2_CRAVI</name>
<dbReference type="PANTHER" id="PTHR14948">
    <property type="entry name" value="NG5"/>
    <property type="match status" value="1"/>
</dbReference>
<gene>
    <name evidence="8" type="primary">LOC111128936</name>
</gene>
<feature type="transmembrane region" description="Helical" evidence="6">
    <location>
        <begin position="41"/>
        <end position="63"/>
    </location>
</feature>
<sequence>MAELTQQYSQQSSANLTGVTTGGYQPATVTTPVERDWTIPAVLATMFCFCPTGICAIIAAWNAKSHFKSGDTERGRTSTAWAKWLTVTSIIIGVILLGTIIALYVTVFSAAHKATSDAEAALSAILFHN</sequence>
<keyword evidence="3 6" id="KW-0812">Transmembrane</keyword>
<evidence type="ECO:0000256" key="5">
    <source>
        <dbReference type="ARBA" id="ARBA00023136"/>
    </source>
</evidence>
<protein>
    <submittedName>
        <fullName evidence="8">Transmembrane protein 233-like</fullName>
    </submittedName>
</protein>
<dbReference type="RefSeq" id="XP_022330616.1">
    <property type="nucleotide sequence ID" value="XM_022474908.1"/>
</dbReference>
<comment type="similarity">
    <text evidence="2">Belongs to the CD225/Dispanin family.</text>
</comment>
<proteinExistence type="inferred from homology"/>
<dbReference type="AlphaFoldDB" id="A0A8B8DUE2"/>
<evidence type="ECO:0000256" key="3">
    <source>
        <dbReference type="ARBA" id="ARBA00022692"/>
    </source>
</evidence>
<dbReference type="OrthoDB" id="5989802at2759"/>
<keyword evidence="7" id="KW-1185">Reference proteome</keyword>
<evidence type="ECO:0000256" key="1">
    <source>
        <dbReference type="ARBA" id="ARBA00004370"/>
    </source>
</evidence>
<keyword evidence="5 6" id="KW-0472">Membrane</keyword>
<dbReference type="InterPro" id="IPR007593">
    <property type="entry name" value="CD225/Dispanin_fam"/>
</dbReference>
<accession>A0A8B8DUE2</accession>
<dbReference type="Proteomes" id="UP000694844">
    <property type="component" value="Chromosome 4"/>
</dbReference>
<dbReference type="KEGG" id="cvn:111128936"/>
<dbReference type="GO" id="GO:0016020">
    <property type="term" value="C:membrane"/>
    <property type="evidence" value="ECO:0007669"/>
    <property type="project" value="UniProtKB-SubCell"/>
</dbReference>
<keyword evidence="4 6" id="KW-1133">Transmembrane helix</keyword>
<feature type="transmembrane region" description="Helical" evidence="6">
    <location>
        <begin position="84"/>
        <end position="107"/>
    </location>
</feature>
<comment type="subcellular location">
    <subcellularLocation>
        <location evidence="1">Membrane</location>
    </subcellularLocation>
</comment>
<organism evidence="7 8">
    <name type="scientific">Crassostrea virginica</name>
    <name type="common">Eastern oyster</name>
    <dbReference type="NCBI Taxonomy" id="6565"/>
    <lineage>
        <taxon>Eukaryota</taxon>
        <taxon>Metazoa</taxon>
        <taxon>Spiralia</taxon>
        <taxon>Lophotrochozoa</taxon>
        <taxon>Mollusca</taxon>
        <taxon>Bivalvia</taxon>
        <taxon>Autobranchia</taxon>
        <taxon>Pteriomorphia</taxon>
        <taxon>Ostreida</taxon>
        <taxon>Ostreoidea</taxon>
        <taxon>Ostreidae</taxon>
        <taxon>Crassostrea</taxon>
    </lineage>
</organism>
<evidence type="ECO:0000256" key="2">
    <source>
        <dbReference type="ARBA" id="ARBA00006843"/>
    </source>
</evidence>
<evidence type="ECO:0000256" key="6">
    <source>
        <dbReference type="SAM" id="Phobius"/>
    </source>
</evidence>
<dbReference type="InterPro" id="IPR051423">
    <property type="entry name" value="CD225/Dispanin"/>
</dbReference>